<evidence type="ECO:0000313" key="3">
    <source>
        <dbReference type="EMBL" id="KZE12298.1"/>
    </source>
</evidence>
<name>A0ABR5YAY7_9SPHN</name>
<dbReference type="Gene3D" id="3.90.550.10">
    <property type="entry name" value="Spore Coat Polysaccharide Biosynthesis Protein SpsA, Chain A"/>
    <property type="match status" value="1"/>
</dbReference>
<dbReference type="EMBL" id="LQQO01000028">
    <property type="protein sequence ID" value="KZE12298.1"/>
    <property type="molecule type" value="Genomic_DNA"/>
</dbReference>
<evidence type="ECO:0000256" key="1">
    <source>
        <dbReference type="ARBA" id="ARBA00022842"/>
    </source>
</evidence>
<keyword evidence="1" id="KW-0460">Magnesium</keyword>
<accession>A0ABR5YAY7</accession>
<protein>
    <submittedName>
        <fullName evidence="3">Cobalamin biosynthesis protein CobY</fullName>
    </submittedName>
</protein>
<proteinExistence type="predicted"/>
<feature type="domain" description="MobA-like NTP transferase" evidence="2">
    <location>
        <begin position="12"/>
        <end position="136"/>
    </location>
</feature>
<evidence type="ECO:0000313" key="4">
    <source>
        <dbReference type="Proteomes" id="UP000076609"/>
    </source>
</evidence>
<dbReference type="InterPro" id="IPR029044">
    <property type="entry name" value="Nucleotide-diphossugar_trans"/>
</dbReference>
<sequence>MALRGGTMSWSALVLAGSRGEADPVAVSEGLSDKALVDVGGTTMLARVVSAIGAAGGTRIAVSANAAAVVAEARRAGARPLPAEAGPSGSTAVAFAELGAPLLVTTADHALLRGEWITAFLAATPPDADVAVLLARRDLIEEAAPGSRRTYLRFADGDWSGCNLFYLATPRAAGMIDLWQRVERDRKRPWRIVLRLGPGLLIRYLTGRLTLAAAVDALGRRAGIRAVVVPAIDGLAAVDVDRPDDLAFVRARISGAAAARPTGSAAPR</sequence>
<dbReference type="SUPFAM" id="SSF53448">
    <property type="entry name" value="Nucleotide-diphospho-sugar transferases"/>
    <property type="match status" value="1"/>
</dbReference>
<dbReference type="Pfam" id="PF12804">
    <property type="entry name" value="NTP_transf_3"/>
    <property type="match status" value="1"/>
</dbReference>
<dbReference type="Proteomes" id="UP000076609">
    <property type="component" value="Unassembled WGS sequence"/>
</dbReference>
<evidence type="ECO:0000259" key="2">
    <source>
        <dbReference type="Pfam" id="PF12804"/>
    </source>
</evidence>
<dbReference type="RefSeq" id="WP_066691167.1">
    <property type="nucleotide sequence ID" value="NZ_LQQO01000028.1"/>
</dbReference>
<gene>
    <name evidence="3" type="ORF">AVT10_16240</name>
</gene>
<reference evidence="4" key="1">
    <citation type="submission" date="2016-01" db="EMBL/GenBank/DDBJ databases">
        <title>Draft genome of Chromobacterium sp. F49.</title>
        <authorList>
            <person name="Hong K.W."/>
        </authorList>
    </citation>
    <scope>NUCLEOTIDE SEQUENCE [LARGE SCALE GENOMIC DNA]</scope>
    <source>
        <strain evidence="4">CN3</strain>
    </source>
</reference>
<organism evidence="3 4">
    <name type="scientific">Sphingomonas hankookensis</name>
    <dbReference type="NCBI Taxonomy" id="563996"/>
    <lineage>
        <taxon>Bacteria</taxon>
        <taxon>Pseudomonadati</taxon>
        <taxon>Pseudomonadota</taxon>
        <taxon>Alphaproteobacteria</taxon>
        <taxon>Sphingomonadales</taxon>
        <taxon>Sphingomonadaceae</taxon>
        <taxon>Sphingomonas</taxon>
    </lineage>
</organism>
<dbReference type="InterPro" id="IPR025877">
    <property type="entry name" value="MobA-like_NTP_Trfase"/>
</dbReference>
<comment type="caution">
    <text evidence="3">The sequence shown here is derived from an EMBL/GenBank/DDBJ whole genome shotgun (WGS) entry which is preliminary data.</text>
</comment>
<keyword evidence="4" id="KW-1185">Reference proteome</keyword>